<evidence type="ECO:0000256" key="2">
    <source>
        <dbReference type="ARBA" id="ARBA00022552"/>
    </source>
</evidence>
<dbReference type="GO" id="GO:0008168">
    <property type="term" value="F:methyltransferase activity"/>
    <property type="evidence" value="ECO:0007669"/>
    <property type="project" value="UniProtKB-KW"/>
</dbReference>
<dbReference type="EC" id="2.1.1.-" evidence="6"/>
<dbReference type="SUPFAM" id="SSF53335">
    <property type="entry name" value="S-adenosyl-L-methionine-dependent methyltransferases"/>
    <property type="match status" value="1"/>
</dbReference>
<reference evidence="8" key="1">
    <citation type="journal article" date="2024" name="Algal Res.">
        <title>Biochemical, toxicological and genomic investigation of a high-biomass producing Limnothrix strain isolated from Italian shallow drinking water reservoir.</title>
        <authorList>
            <person name="Simonazzi M."/>
            <person name="Shishido T.K."/>
            <person name="Delbaje E."/>
            <person name="Wahlsten M."/>
            <person name="Fewer D.P."/>
            <person name="Sivonen K."/>
            <person name="Pezzolesi L."/>
            <person name="Pistocchi R."/>
        </authorList>
    </citation>
    <scope>NUCLEOTIDE SEQUENCE [LARGE SCALE GENOMIC DNA]</scope>
    <source>
        <strain evidence="8">LRLZ20PSL1</strain>
    </source>
</reference>
<gene>
    <name evidence="6 7" type="primary">rsmG</name>
    <name evidence="7" type="ORF">VPK24_01980</name>
</gene>
<dbReference type="NCBIfam" id="TIGR00138">
    <property type="entry name" value="rsmG_gidB"/>
    <property type="match status" value="1"/>
</dbReference>
<feature type="binding site" evidence="6">
    <location>
        <position position="97"/>
    </location>
    <ligand>
        <name>S-adenosyl-L-methionine</name>
        <dbReference type="ChEBI" id="CHEBI:59789"/>
    </ligand>
</feature>
<dbReference type="Proteomes" id="UP001604335">
    <property type="component" value="Unassembled WGS sequence"/>
</dbReference>
<comment type="similarity">
    <text evidence="6">Belongs to the methyltransferase superfamily. RNA methyltransferase RsmG family.</text>
</comment>
<feature type="binding site" evidence="6">
    <location>
        <begin position="143"/>
        <end position="144"/>
    </location>
    <ligand>
        <name>S-adenosyl-L-methionine</name>
        <dbReference type="ChEBI" id="CHEBI:59789"/>
    </ligand>
</feature>
<evidence type="ECO:0000313" key="8">
    <source>
        <dbReference type="Proteomes" id="UP001604335"/>
    </source>
</evidence>
<keyword evidence="4 6" id="KW-0808">Transferase</keyword>
<feature type="binding site" evidence="6">
    <location>
        <position position="162"/>
    </location>
    <ligand>
        <name>S-adenosyl-L-methionine</name>
        <dbReference type="ChEBI" id="CHEBI:59789"/>
    </ligand>
</feature>
<evidence type="ECO:0000256" key="5">
    <source>
        <dbReference type="ARBA" id="ARBA00022691"/>
    </source>
</evidence>
<keyword evidence="5 6" id="KW-0949">S-adenosyl-L-methionine</keyword>
<organism evidence="7 8">
    <name type="scientific">Limnothrix redekei LRLZ20PSL1</name>
    <dbReference type="NCBI Taxonomy" id="3112953"/>
    <lineage>
        <taxon>Bacteria</taxon>
        <taxon>Bacillati</taxon>
        <taxon>Cyanobacteriota</taxon>
        <taxon>Cyanophyceae</taxon>
        <taxon>Pseudanabaenales</taxon>
        <taxon>Pseudanabaenaceae</taxon>
        <taxon>Limnothrix</taxon>
    </lineage>
</organism>
<comment type="caution">
    <text evidence="7">The sequence shown here is derived from an EMBL/GenBank/DDBJ whole genome shotgun (WGS) entry which is preliminary data.</text>
</comment>
<dbReference type="PANTHER" id="PTHR31760:SF0">
    <property type="entry name" value="S-ADENOSYL-L-METHIONINE-DEPENDENT METHYLTRANSFERASES SUPERFAMILY PROTEIN"/>
    <property type="match status" value="1"/>
</dbReference>
<dbReference type="EMBL" id="JAZAQF010000012">
    <property type="protein sequence ID" value="MFG3816390.1"/>
    <property type="molecule type" value="Genomic_DNA"/>
</dbReference>
<keyword evidence="2 6" id="KW-0698">rRNA processing</keyword>
<dbReference type="InterPro" id="IPR003682">
    <property type="entry name" value="rRNA_ssu_MeTfrase_G"/>
</dbReference>
<dbReference type="RefSeq" id="WP_393010251.1">
    <property type="nucleotide sequence ID" value="NZ_JAZAQF010000012.1"/>
</dbReference>
<comment type="subcellular location">
    <subcellularLocation>
        <location evidence="6">Cytoplasm</location>
    </subcellularLocation>
</comment>
<name>A0ABW7C596_9CYAN</name>
<protein>
    <recommendedName>
        <fullName evidence="6">Ribosomal RNA small subunit methyltransferase G</fullName>
        <ecNumber evidence="6">2.1.1.-</ecNumber>
    </recommendedName>
    <alternativeName>
        <fullName evidence="6">16S rRNA 7-methylguanosine methyltransferase</fullName>
        <shortName evidence="6">16S rRNA m7G methyltransferase</shortName>
    </alternativeName>
</protein>
<feature type="binding site" evidence="6">
    <location>
        <position position="92"/>
    </location>
    <ligand>
        <name>S-adenosyl-L-methionine</name>
        <dbReference type="ChEBI" id="CHEBI:59789"/>
    </ligand>
</feature>
<keyword evidence="8" id="KW-1185">Reference proteome</keyword>
<keyword evidence="1 6" id="KW-0963">Cytoplasm</keyword>
<comment type="function">
    <text evidence="6">Specifically methylates the N7 position of a guanine in 16S rRNA.</text>
</comment>
<feature type="binding site" evidence="6">
    <location>
        <begin position="115"/>
        <end position="117"/>
    </location>
    <ligand>
        <name>S-adenosyl-L-methionine</name>
        <dbReference type="ChEBI" id="CHEBI:59789"/>
    </ligand>
</feature>
<dbReference type="PANTHER" id="PTHR31760">
    <property type="entry name" value="S-ADENOSYL-L-METHIONINE-DEPENDENT METHYLTRANSFERASES SUPERFAMILY PROTEIN"/>
    <property type="match status" value="1"/>
</dbReference>
<accession>A0ABW7C596</accession>
<evidence type="ECO:0000313" key="7">
    <source>
        <dbReference type="EMBL" id="MFG3816390.1"/>
    </source>
</evidence>
<dbReference type="PIRSF" id="PIRSF003078">
    <property type="entry name" value="GidB"/>
    <property type="match status" value="1"/>
</dbReference>
<dbReference type="GO" id="GO:0032259">
    <property type="term" value="P:methylation"/>
    <property type="evidence" value="ECO:0007669"/>
    <property type="project" value="UniProtKB-KW"/>
</dbReference>
<keyword evidence="3 6" id="KW-0489">Methyltransferase</keyword>
<dbReference type="InterPro" id="IPR029063">
    <property type="entry name" value="SAM-dependent_MTases_sf"/>
</dbReference>
<sequence>MTLPTAPALPNPIDLWQLTLQWQPDAATQAQFQRLYEVILAGNQRMNLTRITEPLDFWEKHLWDSLRGLFSPILQPVLAQRASQAITVADLGTGGGFPGLPGAIAFPEWQWLLMDSTRKKIQFVAEAIAELELGNVQTACDRAEQFVRRPGPKPNFHLVTLRAVGAADLCASYALPMLAPRGVAILYRGRWSAEEEASLQDPLSHWGAEILGVDAFKTPMTEGDRHCIYLQKID</sequence>
<evidence type="ECO:0000256" key="4">
    <source>
        <dbReference type="ARBA" id="ARBA00022679"/>
    </source>
</evidence>
<evidence type="ECO:0000256" key="1">
    <source>
        <dbReference type="ARBA" id="ARBA00022490"/>
    </source>
</evidence>
<evidence type="ECO:0000256" key="6">
    <source>
        <dbReference type="HAMAP-Rule" id="MF_00074"/>
    </source>
</evidence>
<dbReference type="Pfam" id="PF02527">
    <property type="entry name" value="GidB"/>
    <property type="match status" value="1"/>
</dbReference>
<proteinExistence type="inferred from homology"/>
<dbReference type="Gene3D" id="3.40.50.150">
    <property type="entry name" value="Vaccinia Virus protein VP39"/>
    <property type="match status" value="1"/>
</dbReference>
<dbReference type="HAMAP" id="MF_00074">
    <property type="entry name" value="16SrRNA_methyltr_G"/>
    <property type="match status" value="1"/>
</dbReference>
<evidence type="ECO:0000256" key="3">
    <source>
        <dbReference type="ARBA" id="ARBA00022603"/>
    </source>
</evidence>